<gene>
    <name evidence="2" type="ORF">L202_07300</name>
</gene>
<protein>
    <submittedName>
        <fullName evidence="2">Uncharacterized protein</fullName>
    </submittedName>
</protein>
<feature type="region of interest" description="Disordered" evidence="1">
    <location>
        <begin position="1"/>
        <end position="21"/>
    </location>
</feature>
<dbReference type="EMBL" id="AWGJ01000012">
    <property type="protein sequence ID" value="ODN73768.1"/>
    <property type="molecule type" value="Genomic_DNA"/>
</dbReference>
<evidence type="ECO:0000313" key="3">
    <source>
        <dbReference type="Proteomes" id="UP000094065"/>
    </source>
</evidence>
<comment type="caution">
    <text evidence="2">The sequence shown here is derived from an EMBL/GenBank/DDBJ whole genome shotgun (WGS) entry which is preliminary data.</text>
</comment>
<keyword evidence="3" id="KW-1185">Reference proteome</keyword>
<dbReference type="Proteomes" id="UP000094065">
    <property type="component" value="Unassembled WGS sequence"/>
</dbReference>
<dbReference type="EMBL" id="AWGJ01000012">
    <property type="protein sequence ID" value="ODN73769.1"/>
    <property type="molecule type" value="Genomic_DNA"/>
</dbReference>
<dbReference type="RefSeq" id="XP_018989630.1">
    <property type="nucleotide sequence ID" value="XM_019141987.1"/>
</dbReference>
<dbReference type="RefSeq" id="XP_018989631.1">
    <property type="nucleotide sequence ID" value="XM_019141988.1"/>
</dbReference>
<dbReference type="RefSeq" id="XP_018989629.1">
    <property type="nucleotide sequence ID" value="XM_019141986.1"/>
</dbReference>
<name>A0A1E3HBP9_9TREE</name>
<proteinExistence type="predicted"/>
<dbReference type="EMBL" id="AWGJ01000012">
    <property type="protein sequence ID" value="ODN73767.1"/>
    <property type="molecule type" value="Genomic_DNA"/>
</dbReference>
<reference evidence="2 3" key="1">
    <citation type="submission" date="2016-06" db="EMBL/GenBank/DDBJ databases">
        <title>Evolution of pathogenesis and genome organization in the Tremellales.</title>
        <authorList>
            <person name="Cuomo C."/>
            <person name="Litvintseva A."/>
            <person name="Heitman J."/>
            <person name="Chen Y."/>
            <person name="Sun S."/>
            <person name="Springer D."/>
            <person name="Dromer F."/>
            <person name="Young S."/>
            <person name="Zeng Q."/>
            <person name="Chapman S."/>
            <person name="Gujja S."/>
            <person name="Saif S."/>
            <person name="Birren B."/>
        </authorList>
    </citation>
    <scope>NUCLEOTIDE SEQUENCE [LARGE SCALE GENOMIC DNA]</scope>
    <source>
        <strain evidence="2 3">CBS 6039</strain>
    </source>
</reference>
<evidence type="ECO:0000256" key="1">
    <source>
        <dbReference type="SAM" id="MobiDB-lite"/>
    </source>
</evidence>
<accession>A0A1E3HBP9</accession>
<dbReference type="AlphaFoldDB" id="A0A1E3HBP9"/>
<sequence length="136" mass="15759">MSPQLMQNLMTSRGRSRRAISRRQEEGVWTRTFINRCRRLGHVVIIKSVRTVPAEVRVPLMQVLRTLHLYPTSLVNFDLLVESSRGRGRTLSHDEPHSVSAHCERSLAKVSRIRCMKGTLHHIFMQALLMLHTPPW</sequence>
<organism evidence="2 3">
    <name type="scientific">Cryptococcus amylolentus CBS 6039</name>
    <dbReference type="NCBI Taxonomy" id="1295533"/>
    <lineage>
        <taxon>Eukaryota</taxon>
        <taxon>Fungi</taxon>
        <taxon>Dikarya</taxon>
        <taxon>Basidiomycota</taxon>
        <taxon>Agaricomycotina</taxon>
        <taxon>Tremellomycetes</taxon>
        <taxon>Tremellales</taxon>
        <taxon>Cryptococcaceae</taxon>
        <taxon>Cryptococcus</taxon>
    </lineage>
</organism>
<evidence type="ECO:0000313" key="2">
    <source>
        <dbReference type="EMBL" id="ODN73768.1"/>
    </source>
</evidence>
<dbReference type="GeneID" id="30158609"/>
<feature type="compositionally biased region" description="Polar residues" evidence="1">
    <location>
        <begin position="1"/>
        <end position="11"/>
    </location>
</feature>